<dbReference type="EMBL" id="AP012492">
    <property type="protein sequence ID" value="BAM32809.1"/>
    <property type="molecule type" value="Genomic_DNA"/>
</dbReference>
<accession>A0AAI8MP13</accession>
<evidence type="ECO:0000313" key="4">
    <source>
        <dbReference type="Proteomes" id="UP000006036"/>
    </source>
</evidence>
<dbReference type="Proteomes" id="UP000006036">
    <property type="component" value="Chromosome 1"/>
</dbReference>
<reference evidence="1 4" key="2">
    <citation type="journal article" date="2012" name="J. Bacteriol.">
        <title>Complete Genome Sequence of Helicobacter cinaedi Type Strain ATCC BAA-847.</title>
        <authorList>
            <person name="Miyoshi-Akiyama T."/>
            <person name="Takeshita N."/>
            <person name="Ohmagari N."/>
            <person name="Kirikae T."/>
        </authorList>
    </citation>
    <scope>NUCLEOTIDE SEQUENCE [LARGE SCALE GENOMIC DNA]</scope>
    <source>
        <strain evidence="1 4">ATCC BAA-847</strain>
    </source>
</reference>
<protein>
    <submittedName>
        <fullName evidence="1">Uncharacterized protein</fullName>
    </submittedName>
</protein>
<reference evidence="3" key="4">
    <citation type="journal article" date="2014" name="Genome Announc.">
        <title>Draft genome sequences of six enterohepatic helicobacter species isolated from humans and one from rhesus macaques.</title>
        <authorList>
            <person name="Shen Z."/>
            <person name="Sheh A."/>
            <person name="Young S.K."/>
            <person name="Abouelliel A."/>
            <person name="Ward D.V."/>
            <person name="Earl A.M."/>
            <person name="Fox J.G."/>
        </authorList>
    </citation>
    <scope>NUCLEOTIDE SEQUENCE [LARGE SCALE GENOMIC DNA]</scope>
    <source>
        <strain evidence="3">CCUG 18818</strain>
    </source>
</reference>
<organism evidence="1 4">
    <name type="scientific">Helicobacter cinaedi CCUG 18818 = ATCC BAA-847</name>
    <dbReference type="NCBI Taxonomy" id="537971"/>
    <lineage>
        <taxon>Bacteria</taxon>
        <taxon>Pseudomonadati</taxon>
        <taxon>Campylobacterota</taxon>
        <taxon>Epsilonproteobacteria</taxon>
        <taxon>Campylobacterales</taxon>
        <taxon>Helicobacteraceae</taxon>
        <taxon>Helicobacter</taxon>
    </lineage>
</organism>
<evidence type="ECO:0000313" key="2">
    <source>
        <dbReference type="EMBL" id="EFR47650.1"/>
    </source>
</evidence>
<evidence type="ECO:0000313" key="1">
    <source>
        <dbReference type="EMBL" id="BAM32809.1"/>
    </source>
</evidence>
<proteinExistence type="predicted"/>
<dbReference type="KEGG" id="hcb:HCBAA847_1579"/>
<reference evidence="2" key="1">
    <citation type="submission" date="2008-08" db="EMBL/GenBank/DDBJ databases">
        <title>Annotation of Helicobacter cinaedi strain CCUG 18818.</title>
        <authorList>
            <consortium name="The Broad Institute Genome Sequencing Platform"/>
            <person name="Fox J.G."/>
            <person name="Shen Z."/>
            <person name="Charoenlap N."/>
            <person name="Schauer D.B."/>
            <person name="Ward D."/>
            <person name="Mehta T."/>
            <person name="Young S."/>
            <person name="Jaffe D."/>
            <person name="Gnerre S."/>
            <person name="Berlin A."/>
            <person name="Heiman D."/>
            <person name="Hepburn T."/>
            <person name="Shea T."/>
            <person name="Sykes S."/>
            <person name="Alvarado L."/>
            <person name="Kodira C."/>
            <person name="Borodovsky M."/>
            <person name="Lander E."/>
            <person name="Galagan J."/>
            <person name="Nusbaum C."/>
            <person name="Birren B."/>
        </authorList>
    </citation>
    <scope>NUCLEOTIDE SEQUENCE</scope>
    <source>
        <strain evidence="2">CCUG 18818</strain>
    </source>
</reference>
<sequence length="114" mass="13025">MTFQTLKKLEKASLDKLGIYYAGMAIFYNAFNSLFLSDIESNTCDVNRQDIQRAIQRFNTSKSHFKTISAQLDKYTAKSDKAKGFKVEVEKVIQKNSQDEKVISTIQSNLKVCK</sequence>
<gene>
    <name evidence="1" type="ORF">HCBAA847_1579</name>
    <name evidence="2" type="ORF">HCCG_02199</name>
</gene>
<keyword evidence="3" id="KW-1185">Reference proteome</keyword>
<dbReference type="EMBL" id="DS990395">
    <property type="protein sequence ID" value="EFR47650.1"/>
    <property type="molecule type" value="Genomic_DNA"/>
</dbReference>
<evidence type="ECO:0000313" key="3">
    <source>
        <dbReference type="Proteomes" id="UP000005755"/>
    </source>
</evidence>
<reference evidence="1" key="3">
    <citation type="submission" date="2012-07" db="EMBL/GenBank/DDBJ databases">
        <authorList>
            <person name="Akiyama T."/>
            <person name="Takeshita N."/>
            <person name="Ohmagari N."/>
            <person name="Kirikae T."/>
        </authorList>
    </citation>
    <scope>NUCLEOTIDE SEQUENCE</scope>
    <source>
        <strain evidence="1">ATCC BAA-847</strain>
    </source>
</reference>
<dbReference type="AlphaFoldDB" id="A0AAI8MP13"/>
<name>A0AAI8MP13_9HELI</name>
<dbReference type="Proteomes" id="UP000005755">
    <property type="component" value="Unassembled WGS sequence"/>
</dbReference>